<accession>A0A645JNN9</accession>
<name>A0A645JNN9_9ZZZZ</name>
<organism evidence="1">
    <name type="scientific">bioreactor metagenome</name>
    <dbReference type="NCBI Taxonomy" id="1076179"/>
    <lineage>
        <taxon>unclassified sequences</taxon>
        <taxon>metagenomes</taxon>
        <taxon>ecological metagenomes</taxon>
    </lineage>
</organism>
<dbReference type="AlphaFoldDB" id="A0A645JNN9"/>
<dbReference type="EMBL" id="VSSQ01145167">
    <property type="protein sequence ID" value="MPN64379.1"/>
    <property type="molecule type" value="Genomic_DNA"/>
</dbReference>
<proteinExistence type="predicted"/>
<reference evidence="1" key="1">
    <citation type="submission" date="2019-08" db="EMBL/GenBank/DDBJ databases">
        <authorList>
            <person name="Kucharzyk K."/>
            <person name="Murdoch R.W."/>
            <person name="Higgins S."/>
            <person name="Loffler F."/>
        </authorList>
    </citation>
    <scope>NUCLEOTIDE SEQUENCE</scope>
</reference>
<gene>
    <name evidence="1" type="ORF">SDC9_212151</name>
</gene>
<protein>
    <submittedName>
        <fullName evidence="1">Uncharacterized protein</fullName>
    </submittedName>
</protein>
<evidence type="ECO:0000313" key="1">
    <source>
        <dbReference type="EMBL" id="MPN64379.1"/>
    </source>
</evidence>
<sequence>MQIVGFVLDVKTDYIRLFNQHAGIIAFVFDKGLIPQTRFAIKHFKYQCKPDVCFLENYLEFFSN</sequence>
<comment type="caution">
    <text evidence="1">The sequence shown here is derived from an EMBL/GenBank/DDBJ whole genome shotgun (WGS) entry which is preliminary data.</text>
</comment>